<feature type="compositionally biased region" description="Basic and acidic residues" evidence="1">
    <location>
        <begin position="8"/>
        <end position="105"/>
    </location>
</feature>
<dbReference type="PANTHER" id="PTHR45615">
    <property type="entry name" value="MYOSIN HEAVY CHAIN, NON-MUSCLE"/>
    <property type="match status" value="1"/>
</dbReference>
<comment type="caution">
    <text evidence="2">The sequence shown here is derived from an EMBL/GenBank/DDBJ whole genome shotgun (WGS) entry which is preliminary data.</text>
</comment>
<feature type="region of interest" description="Disordered" evidence="1">
    <location>
        <begin position="1"/>
        <end position="105"/>
    </location>
</feature>
<evidence type="ECO:0000313" key="2">
    <source>
        <dbReference type="EMBL" id="KAK2953349.1"/>
    </source>
</evidence>
<accession>A0ABQ9XR36</accession>
<name>A0ABQ9XR36_9EUKA</name>
<keyword evidence="3" id="KW-1185">Reference proteome</keyword>
<protein>
    <submittedName>
        <fullName evidence="2">Uncharacterized protein</fullName>
    </submittedName>
</protein>
<gene>
    <name evidence="2" type="ORF">BLNAU_11634</name>
</gene>
<evidence type="ECO:0000313" key="3">
    <source>
        <dbReference type="Proteomes" id="UP001281761"/>
    </source>
</evidence>
<dbReference type="EMBL" id="JARBJD010000092">
    <property type="protein sequence ID" value="KAK2953349.1"/>
    <property type="molecule type" value="Genomic_DNA"/>
</dbReference>
<dbReference type="PANTHER" id="PTHR45615:SF40">
    <property type="entry name" value="MYOSIN HEAVY CHAIN, NON-MUSCLE"/>
    <property type="match status" value="1"/>
</dbReference>
<sequence>MNTVDGVWKLREEEQAKRVAAQREKVKMKEEKRKAEERARKAEREKRRAEAKLKKAEGPNEQADTEKGKQKKTENEREGMEEEKKKAEQQKEQLEREKEKLSDEVKKTRAELGELRAMIGQSERGKSEMAELIELRLRLAGLPIWVGPESLQTFDRTAHTLTPTSLKQTIVTSGDDPWRTAYTLPIDEGEWELKITARETTFSNVMLGFLRYPLPEDAIHCHCGCYLSGIGGDFTLSSGKMTTAGKVFKPEGTNKKCDEFGQTAAIRVNMRTREARLFVDEEEQPGIFPNIPSPLCIGITTGGDTKSVEVVWLKNLRENDEQARFVLEEKRTLKSDFEKLKQQLTNLPIWVGTESIQTLDRTAHSLTPTTLTQIVKLESGGNWRNAFTLPIDEGEWELKISYTKESGTMLGFVRYPLPEDATKRSCGFHDNGIGGDFVLWDGRMWRSNETFKPAGTNKVCDRVGQTAAIRVNMRTRDARLFVDEEEQPGIFTDIPSPLCIGITTGFLSENQSVEVVWLKRLRGNDELEQSALEERRTLKSENAKLKQQLTNLPIWVGTESLQTLDTSFHSLTPTTITQPKKLEKGFRTAFTHPIDEGEWELKISASVNSFWNMRVFFSLLILSDLGFLKHPLSKVATQRSCGYWSNGIGGGFTLGDGTMYKSNEMFKPAGTNKVCDRVGQTAAIRVNMRTREAQLFVDEEEQPGIFTDIPSPLCLGITTGCTKDNQSVEVLWLKRLRG</sequence>
<organism evidence="2 3">
    <name type="scientific">Blattamonas nauphoetae</name>
    <dbReference type="NCBI Taxonomy" id="2049346"/>
    <lineage>
        <taxon>Eukaryota</taxon>
        <taxon>Metamonada</taxon>
        <taxon>Preaxostyla</taxon>
        <taxon>Oxymonadida</taxon>
        <taxon>Blattamonas</taxon>
    </lineage>
</organism>
<proteinExistence type="predicted"/>
<dbReference type="Proteomes" id="UP001281761">
    <property type="component" value="Unassembled WGS sequence"/>
</dbReference>
<reference evidence="2 3" key="1">
    <citation type="journal article" date="2022" name="bioRxiv">
        <title>Genomics of Preaxostyla Flagellates Illuminates Evolutionary Transitions and the Path Towards Mitochondrial Loss.</title>
        <authorList>
            <person name="Novak L.V.F."/>
            <person name="Treitli S.C."/>
            <person name="Pyrih J."/>
            <person name="Halakuc P."/>
            <person name="Pipaliya S.V."/>
            <person name="Vacek V."/>
            <person name="Brzon O."/>
            <person name="Soukal P."/>
            <person name="Eme L."/>
            <person name="Dacks J.B."/>
            <person name="Karnkowska A."/>
            <person name="Elias M."/>
            <person name="Hampl V."/>
        </authorList>
    </citation>
    <scope>NUCLEOTIDE SEQUENCE [LARGE SCALE GENOMIC DNA]</scope>
    <source>
        <strain evidence="2">NAU3</strain>
        <tissue evidence="2">Gut</tissue>
    </source>
</reference>
<evidence type="ECO:0000256" key="1">
    <source>
        <dbReference type="SAM" id="MobiDB-lite"/>
    </source>
</evidence>